<feature type="region of interest" description="Disordered" evidence="2">
    <location>
        <begin position="451"/>
        <end position="491"/>
    </location>
</feature>
<dbReference type="OMA" id="WSAADST"/>
<feature type="region of interest" description="Disordered" evidence="2">
    <location>
        <begin position="280"/>
        <end position="321"/>
    </location>
</feature>
<gene>
    <name evidence="3" type="ORF">LMXM_34_0780</name>
</gene>
<feature type="compositionally biased region" description="Polar residues" evidence="2">
    <location>
        <begin position="144"/>
        <end position="155"/>
    </location>
</feature>
<feature type="compositionally biased region" description="Low complexity" evidence="2">
    <location>
        <begin position="63"/>
        <end position="78"/>
    </location>
</feature>
<sequence length="790" mass="85483">MSYAQQHRNRVELHYHEVEQPPHGFYAASAAVHNGRTPVRLQDMMVDTQYQEPLPRGGSGPCLSNSSLQRSSGSGDSASDSHDIYTTCYRHLHSIIGASAAARCETTPSVSGAGVPRQAFQLLQHTPKQASPPLLKASRKRFTSPHSTVTTSETAAGQPPMRLSPPPRVLGETVDRRCRPSAPGQPDVLHDSLSTKLRGRRPLSADANRRTGDQARHAKSSSPSTGELSATRLSTSQLSASATFTARLRNIIETRQQIELLMQWQRQDEEELVYAISNIDKQSQGRSHPRQSPHPGTTFTGSVLSPWQQQQQQPDAADRPSYEQVLSERAVVLAALRQLKEKGNIIVHKLYNTVKAQQEQVLELVATVEALKKANKRLKDTLGNGGAVRCNLGSGPGAAATVGGVTRVPDTVTELQEKVITQRRVIEQMDQLMQNADRMLLAMRARVEAAEQRASGAPAERRRPPPLPLTPGRGTSNASTPRQAPVGGDGDVATVSAQQQCLLGRIAQLRQALKQEQAQRLHLEEVYGATSEETARNVALLEKRLQRVQNTRGVMYNSSGSATNPSALHMEWHTLLGEGGSGGGVSAAEEIYHKGKAQHTMLQTSSRSPSSTLARTLFTAVNVGDSTAAENYEDEKKEYAKQVPDGSKRQPSSEPAAPQNARQWRAYLGGPWSAADRINVDAAAEEQDLQLGIPVPDTSNLRDSTCRSFDSRASSASRRLVSFLPVKAADVMSCAVDSVSDREDDNDEGHVAVRRSGSNARGRAAVIFTAIPTAIRSSSSPLPDTIPSAG</sequence>
<feature type="region of interest" description="Disordered" evidence="2">
    <location>
        <begin position="629"/>
        <end position="660"/>
    </location>
</feature>
<feature type="region of interest" description="Disordered" evidence="2">
    <location>
        <begin position="125"/>
        <end position="236"/>
    </location>
</feature>
<evidence type="ECO:0000256" key="2">
    <source>
        <dbReference type="SAM" id="MobiDB-lite"/>
    </source>
</evidence>
<dbReference type="Proteomes" id="UP000007259">
    <property type="component" value="Chromosome 34"/>
</dbReference>
<feature type="compositionally biased region" description="Polar residues" evidence="2">
    <location>
        <begin position="294"/>
        <end position="307"/>
    </location>
</feature>
<dbReference type="OrthoDB" id="267260at2759"/>
<dbReference type="AlphaFoldDB" id="E9B5V8"/>
<feature type="compositionally biased region" description="Polar residues" evidence="2">
    <location>
        <begin position="220"/>
        <end position="236"/>
    </location>
</feature>
<evidence type="ECO:0000313" key="4">
    <source>
        <dbReference type="Proteomes" id="UP000007259"/>
    </source>
</evidence>
<evidence type="ECO:0000256" key="1">
    <source>
        <dbReference type="SAM" id="Coils"/>
    </source>
</evidence>
<dbReference type="VEuPathDB" id="TriTrypDB:LmxM.34.0780"/>
<proteinExistence type="predicted"/>
<keyword evidence="4" id="KW-1185">Reference proteome</keyword>
<organism evidence="3 4">
    <name type="scientific">Leishmania mexicana (strain MHOM/GT/2001/U1103)</name>
    <dbReference type="NCBI Taxonomy" id="929439"/>
    <lineage>
        <taxon>Eukaryota</taxon>
        <taxon>Discoba</taxon>
        <taxon>Euglenozoa</taxon>
        <taxon>Kinetoplastea</taxon>
        <taxon>Metakinetoplastina</taxon>
        <taxon>Trypanosomatida</taxon>
        <taxon>Trypanosomatidae</taxon>
        <taxon>Leishmaniinae</taxon>
        <taxon>Leishmania</taxon>
    </lineage>
</organism>
<dbReference type="KEGG" id="lmi:LMXM_34_0780"/>
<dbReference type="RefSeq" id="XP_003879075.1">
    <property type="nucleotide sequence ID" value="XM_003879026.1"/>
</dbReference>
<feature type="compositionally biased region" description="Basic and acidic residues" evidence="2">
    <location>
        <begin position="207"/>
        <end position="216"/>
    </location>
</feature>
<keyword evidence="1" id="KW-0175">Coiled coil</keyword>
<name>E9B5V8_LEIMU</name>
<protein>
    <submittedName>
        <fullName evidence="3">Uncharacterized protein</fullName>
    </submittedName>
</protein>
<dbReference type="EMBL" id="FR799587">
    <property type="protein sequence ID" value="CBZ30629.1"/>
    <property type="molecule type" value="Genomic_DNA"/>
</dbReference>
<feature type="region of interest" description="Disordered" evidence="2">
    <location>
        <begin position="51"/>
        <end position="80"/>
    </location>
</feature>
<accession>E9B5V8</accession>
<reference evidence="3 4" key="1">
    <citation type="journal article" date="2011" name="Genome Res.">
        <title>Chromosome and gene copy number variation allow major structural change between species and strains of Leishmania.</title>
        <authorList>
            <person name="Rogers M.B."/>
            <person name="Hilley J.D."/>
            <person name="Dickens N.J."/>
            <person name="Wilkes J."/>
            <person name="Bates P.A."/>
            <person name="Depledge D.P."/>
            <person name="Harris D."/>
            <person name="Her Y."/>
            <person name="Herzyk P."/>
            <person name="Imamura H."/>
            <person name="Otto T.D."/>
            <person name="Sanders M."/>
            <person name="Seeger K."/>
            <person name="Dujardin J.C."/>
            <person name="Berriman M."/>
            <person name="Smith D.F."/>
            <person name="Hertz-Fowler C."/>
            <person name="Mottram J.C."/>
        </authorList>
    </citation>
    <scope>NUCLEOTIDE SEQUENCE [LARGE SCALE GENOMIC DNA]</scope>
    <source>
        <strain evidence="3 4">MHOM/GT/2001/U1103</strain>
    </source>
</reference>
<feature type="region of interest" description="Disordered" evidence="2">
    <location>
        <begin position="740"/>
        <end position="759"/>
    </location>
</feature>
<evidence type="ECO:0000313" key="3">
    <source>
        <dbReference type="EMBL" id="CBZ30629.1"/>
    </source>
</evidence>
<feature type="coiled-coil region" evidence="1">
    <location>
        <begin position="499"/>
        <end position="551"/>
    </location>
</feature>
<dbReference type="GeneID" id="13450792"/>
<feature type="coiled-coil region" evidence="1">
    <location>
        <begin position="354"/>
        <end position="381"/>
    </location>
</feature>